<organism evidence="1 2">
    <name type="scientific">Mycobacterium shimoidei</name>
    <dbReference type="NCBI Taxonomy" id="29313"/>
    <lineage>
        <taxon>Bacteria</taxon>
        <taxon>Bacillati</taxon>
        <taxon>Actinomycetota</taxon>
        <taxon>Actinomycetes</taxon>
        <taxon>Mycobacteriales</taxon>
        <taxon>Mycobacteriaceae</taxon>
        <taxon>Mycobacterium</taxon>
    </lineage>
</organism>
<gene>
    <name evidence="1" type="ORF">MSP7336_00266</name>
</gene>
<evidence type="ECO:0000313" key="1">
    <source>
        <dbReference type="EMBL" id="SRX92045.1"/>
    </source>
</evidence>
<proteinExistence type="predicted"/>
<dbReference type="Proteomes" id="UP000252015">
    <property type="component" value="Unassembled WGS sequence"/>
</dbReference>
<protein>
    <submittedName>
        <fullName evidence="1">Uncharacterized protein</fullName>
    </submittedName>
</protein>
<name>A0A375YTF8_MYCSH</name>
<keyword evidence="2" id="KW-1185">Reference proteome</keyword>
<reference evidence="1 2" key="1">
    <citation type="submission" date="2018-05" db="EMBL/GenBank/DDBJ databases">
        <authorList>
            <consortium name="IHU Genomes"/>
        </authorList>
    </citation>
    <scope>NUCLEOTIDE SEQUENCE [LARGE SCALE GENOMIC DNA]</scope>
    <source>
        <strain evidence="1 2">P7336</strain>
    </source>
</reference>
<accession>A0A375YTF8</accession>
<dbReference type="AlphaFoldDB" id="A0A375YTF8"/>
<sequence>MGVYPGKGDADGHGGRYRAASEIAHTPFVPSGRVHAVFVLAEPYIPA</sequence>
<dbReference type="EMBL" id="UEGW01000001">
    <property type="protein sequence ID" value="SRX92045.1"/>
    <property type="molecule type" value="Genomic_DNA"/>
</dbReference>
<evidence type="ECO:0000313" key="2">
    <source>
        <dbReference type="Proteomes" id="UP000252015"/>
    </source>
</evidence>